<dbReference type="OrthoDB" id="9794382at2"/>
<organism evidence="2 3">
    <name type="scientific">Anoxybacter fermentans</name>
    <dbReference type="NCBI Taxonomy" id="1323375"/>
    <lineage>
        <taxon>Bacteria</taxon>
        <taxon>Bacillati</taxon>
        <taxon>Bacillota</taxon>
        <taxon>Clostridia</taxon>
        <taxon>Halanaerobiales</taxon>
        <taxon>Anoxybacter</taxon>
    </lineage>
</organism>
<accession>A0A3Q9HQ64</accession>
<dbReference type="PANTHER" id="PTHR22617:SF23">
    <property type="entry name" value="CHEMOTAXIS PROTEIN CHEW"/>
    <property type="match status" value="1"/>
</dbReference>
<feature type="domain" description="CheW-like" evidence="1">
    <location>
        <begin position="13"/>
        <end position="157"/>
    </location>
</feature>
<dbReference type="PANTHER" id="PTHR22617">
    <property type="entry name" value="CHEMOTAXIS SENSOR HISTIDINE KINASE-RELATED"/>
    <property type="match status" value="1"/>
</dbReference>
<protein>
    <recommendedName>
        <fullName evidence="1">CheW-like domain-containing protein</fullName>
    </recommendedName>
</protein>
<dbReference type="PROSITE" id="PS50851">
    <property type="entry name" value="CHEW"/>
    <property type="match status" value="1"/>
</dbReference>
<proteinExistence type="predicted"/>
<gene>
    <name evidence="2" type="ORF">BBF96_05630</name>
</gene>
<dbReference type="KEGG" id="aft:BBF96_05630"/>
<evidence type="ECO:0000259" key="1">
    <source>
        <dbReference type="PROSITE" id="PS50851"/>
    </source>
</evidence>
<dbReference type="GO" id="GO:0005829">
    <property type="term" value="C:cytosol"/>
    <property type="evidence" value="ECO:0007669"/>
    <property type="project" value="TreeGrafter"/>
</dbReference>
<evidence type="ECO:0000313" key="3">
    <source>
        <dbReference type="Proteomes" id="UP000267250"/>
    </source>
</evidence>
<keyword evidence="3" id="KW-1185">Reference proteome</keyword>
<dbReference type="InterPro" id="IPR036061">
    <property type="entry name" value="CheW-like_dom_sf"/>
</dbReference>
<dbReference type="GO" id="GO:0007165">
    <property type="term" value="P:signal transduction"/>
    <property type="evidence" value="ECO:0007669"/>
    <property type="project" value="InterPro"/>
</dbReference>
<dbReference type="EMBL" id="CP016379">
    <property type="protein sequence ID" value="AZR72916.1"/>
    <property type="molecule type" value="Genomic_DNA"/>
</dbReference>
<dbReference type="Gene3D" id="2.30.30.40">
    <property type="entry name" value="SH3 Domains"/>
    <property type="match status" value="1"/>
</dbReference>
<name>A0A3Q9HQ64_9FIRM</name>
<dbReference type="InterPro" id="IPR039315">
    <property type="entry name" value="CheW"/>
</dbReference>
<dbReference type="RefSeq" id="WP_127016251.1">
    <property type="nucleotide sequence ID" value="NZ_CP016379.1"/>
</dbReference>
<dbReference type="Pfam" id="PF01584">
    <property type="entry name" value="CheW"/>
    <property type="match status" value="1"/>
</dbReference>
<evidence type="ECO:0000313" key="2">
    <source>
        <dbReference type="EMBL" id="AZR72916.1"/>
    </source>
</evidence>
<dbReference type="Gene3D" id="2.40.50.180">
    <property type="entry name" value="CheA-289, Domain 4"/>
    <property type="match status" value="1"/>
</dbReference>
<dbReference type="SUPFAM" id="SSF50341">
    <property type="entry name" value="CheW-like"/>
    <property type="match status" value="1"/>
</dbReference>
<dbReference type="SMART" id="SM00260">
    <property type="entry name" value="CheW"/>
    <property type="match status" value="1"/>
</dbReference>
<dbReference type="AlphaFoldDB" id="A0A3Q9HQ64"/>
<dbReference type="InterPro" id="IPR002545">
    <property type="entry name" value="CheW-lke_dom"/>
</dbReference>
<dbReference type="Proteomes" id="UP000267250">
    <property type="component" value="Chromosome"/>
</dbReference>
<dbReference type="GO" id="GO:0006935">
    <property type="term" value="P:chemotaxis"/>
    <property type="evidence" value="ECO:0007669"/>
    <property type="project" value="InterPro"/>
</dbReference>
<sequence>MYNKNKEGQKSKFDKVIIFRIEKKLYGLEITDVQGIEPLPEITGLGLPNVPDYIAGIFNLRGEVVPLIDARKKLTIKTKDDEDKSLKRVLIIEIEQGKVGIIVDEVREIYEFTDEDIYPLPKGIGGLKCDFVKGIGKMDEKLIIILDINVFITSEGKFDLDFMEDLEDYLNEK</sequence>
<reference evidence="2 3" key="1">
    <citation type="submission" date="2016-07" db="EMBL/GenBank/DDBJ databases">
        <title>Genome and transcriptome analysis of iron-reducing fermentative bacteria Anoxybacter fermentans.</title>
        <authorList>
            <person name="Zeng X."/>
            <person name="Shao Z."/>
        </authorList>
    </citation>
    <scope>NUCLEOTIDE SEQUENCE [LARGE SCALE GENOMIC DNA]</scope>
    <source>
        <strain evidence="2 3">DY22613</strain>
    </source>
</reference>